<protein>
    <recommendedName>
        <fullName evidence="3">Heterokaryon incompatibility domain-containing protein</fullName>
    </recommendedName>
</protein>
<dbReference type="GeneID" id="98173249"/>
<gene>
    <name evidence="1" type="ORF">MFIFM68171_02504</name>
</gene>
<name>A0ABQ0G3L5_9PEZI</name>
<comment type="caution">
    <text evidence="1">The sequence shown here is derived from an EMBL/GenBank/DDBJ whole genome shotgun (WGS) entry which is preliminary data.</text>
</comment>
<dbReference type="RefSeq" id="XP_070914027.1">
    <property type="nucleotide sequence ID" value="XM_071057926.1"/>
</dbReference>
<organism evidence="1 2">
    <name type="scientific">Madurella fahalii</name>
    <dbReference type="NCBI Taxonomy" id="1157608"/>
    <lineage>
        <taxon>Eukaryota</taxon>
        <taxon>Fungi</taxon>
        <taxon>Dikarya</taxon>
        <taxon>Ascomycota</taxon>
        <taxon>Pezizomycotina</taxon>
        <taxon>Sordariomycetes</taxon>
        <taxon>Sordariomycetidae</taxon>
        <taxon>Sordariales</taxon>
        <taxon>Sordariales incertae sedis</taxon>
        <taxon>Madurella</taxon>
    </lineage>
</organism>
<dbReference type="EMBL" id="BAAFSV010000001">
    <property type="protein sequence ID" value="GAB1312294.1"/>
    <property type="molecule type" value="Genomic_DNA"/>
</dbReference>
<dbReference type="PANTHER" id="PTHR33112">
    <property type="entry name" value="DOMAIN PROTEIN, PUTATIVE-RELATED"/>
    <property type="match status" value="1"/>
</dbReference>
<reference evidence="1 2" key="1">
    <citation type="submission" date="2024-09" db="EMBL/GenBank/DDBJ databases">
        <title>Itraconazole resistance in Madurella fahalii resulting from another homologue of gene encoding cytochrome P450 14-alpha sterol demethylase (CYP51).</title>
        <authorList>
            <person name="Yoshioka I."/>
            <person name="Fahal A.H."/>
            <person name="Kaneko S."/>
            <person name="Yaguchi T."/>
        </authorList>
    </citation>
    <scope>NUCLEOTIDE SEQUENCE [LARGE SCALE GENOMIC DNA]</scope>
    <source>
        <strain evidence="1 2">IFM 68171</strain>
    </source>
</reference>
<sequence>MQIFLRGDSQHGAESGLDKREVPVDCEIIANWIDTCNREHSAGCPAPPISQRDPDQIPSWVLDTQERCIVPGHSVARYAALSYVWNADEGGAPSTGRPDLELKRSTLSDFASSGFFDEQRESCLPRVVDDEAAHAEFGRMGAIYSGAYFTIVAAASFGLSGTTEPISVGSIEELGLTPQREEVNGVWATRGWTFQEHILSRRTIIFLDGAFFWDCHGAIWFDALPNPWGRIKTSDTARVLATSGSGTTGRMWSVLLWPLFCQYLENVCAYNDRDLTCPEDALLAFSGVLESSLKKLSRRIHMQAAAVAVDPYSLRTGFASLGDYGVEFHPLSWRTYKLVEWSALETITGNELRLEEPTILENYRRFVEKGSNSERLVGQHNADDKSRLPLDLDDPASLAPFGLMLNRPFLSCETSSGRSQVRSVLRPCATAQPQAPIKISVFQLEKFVEGPLVSDTCSILCLDDTIAPNQIIQLIAISGGSVDRADLRSSFEEQADIKGYYRYSTLRSRGFKRHPSDGEQGKRLWRDGEGDYHLYNVLWVEYIEGVAYRKAAGRVTKEIWEANCSELKKVILG</sequence>
<evidence type="ECO:0000313" key="1">
    <source>
        <dbReference type="EMBL" id="GAB1312294.1"/>
    </source>
</evidence>
<accession>A0ABQ0G3L5</accession>
<evidence type="ECO:0000313" key="2">
    <source>
        <dbReference type="Proteomes" id="UP001628179"/>
    </source>
</evidence>
<proteinExistence type="predicted"/>
<dbReference type="Proteomes" id="UP001628179">
    <property type="component" value="Unassembled WGS sequence"/>
</dbReference>
<keyword evidence="2" id="KW-1185">Reference proteome</keyword>
<dbReference type="PANTHER" id="PTHR33112:SF1">
    <property type="entry name" value="HETEROKARYON INCOMPATIBILITY DOMAIN-CONTAINING PROTEIN"/>
    <property type="match status" value="1"/>
</dbReference>
<evidence type="ECO:0008006" key="3">
    <source>
        <dbReference type="Google" id="ProtNLM"/>
    </source>
</evidence>